<dbReference type="FunFam" id="1.20.1250.20:FF:000067">
    <property type="entry name" value="sialin isoform X2"/>
    <property type="match status" value="1"/>
</dbReference>
<proteinExistence type="predicted"/>
<evidence type="ECO:0000256" key="19">
    <source>
        <dbReference type="ARBA" id="ARBA00051447"/>
    </source>
</evidence>
<dbReference type="PROSITE" id="PS50850">
    <property type="entry name" value="MFS"/>
    <property type="match status" value="1"/>
</dbReference>
<feature type="domain" description="Major facilitator superfamily (MFS) profile" evidence="27">
    <location>
        <begin position="33"/>
        <end position="485"/>
    </location>
</feature>
<gene>
    <name evidence="28" type="primary">SLC17A5_25</name>
    <name evidence="28" type="ORF">AVEN_236944_1</name>
</gene>
<keyword evidence="7 26" id="KW-0812">Transmembrane</keyword>
<name>A0A4Y2LGM9_ARAVE</name>
<dbReference type="GO" id="GO:0005765">
    <property type="term" value="C:lysosomal membrane"/>
    <property type="evidence" value="ECO:0007669"/>
    <property type="project" value="UniProtKB-SubCell"/>
</dbReference>
<evidence type="ECO:0000313" key="29">
    <source>
        <dbReference type="Proteomes" id="UP000499080"/>
    </source>
</evidence>
<dbReference type="OrthoDB" id="2985014at2759"/>
<evidence type="ECO:0000256" key="15">
    <source>
        <dbReference type="ARBA" id="ARBA00050101"/>
    </source>
</evidence>
<dbReference type="GO" id="GO:0015293">
    <property type="term" value="F:symporter activity"/>
    <property type="evidence" value="ECO:0007669"/>
    <property type="project" value="UniProtKB-KW"/>
</dbReference>
<accession>A0A4Y2LGM9</accession>
<dbReference type="AlphaFoldDB" id="A0A4Y2LGM9"/>
<organism evidence="28 29">
    <name type="scientific">Araneus ventricosus</name>
    <name type="common">Orbweaver spider</name>
    <name type="synonym">Epeira ventricosa</name>
    <dbReference type="NCBI Taxonomy" id="182803"/>
    <lineage>
        <taxon>Eukaryota</taxon>
        <taxon>Metazoa</taxon>
        <taxon>Ecdysozoa</taxon>
        <taxon>Arthropoda</taxon>
        <taxon>Chelicerata</taxon>
        <taxon>Arachnida</taxon>
        <taxon>Araneae</taxon>
        <taxon>Araneomorphae</taxon>
        <taxon>Entelegynae</taxon>
        <taxon>Araneoidea</taxon>
        <taxon>Araneidae</taxon>
        <taxon>Araneus</taxon>
    </lineage>
</organism>
<keyword evidence="6" id="KW-1003">Cell membrane</keyword>
<keyword evidence="5" id="KW-0813">Transport</keyword>
<keyword evidence="12" id="KW-0325">Glycoprotein</keyword>
<evidence type="ECO:0000256" key="9">
    <source>
        <dbReference type="ARBA" id="ARBA00022989"/>
    </source>
</evidence>
<feature type="transmembrane region" description="Helical" evidence="26">
    <location>
        <begin position="426"/>
        <end position="449"/>
    </location>
</feature>
<feature type="transmembrane region" description="Helical" evidence="26">
    <location>
        <begin position="287"/>
        <end position="310"/>
    </location>
</feature>
<feature type="transmembrane region" description="Helical" evidence="26">
    <location>
        <begin position="197"/>
        <end position="219"/>
    </location>
</feature>
<keyword evidence="9 26" id="KW-1133">Transmembrane helix</keyword>
<dbReference type="GO" id="GO:0006820">
    <property type="term" value="P:monoatomic anion transport"/>
    <property type="evidence" value="ECO:0007669"/>
    <property type="project" value="TreeGrafter"/>
</dbReference>
<keyword evidence="11 26" id="KW-0472">Membrane</keyword>
<feature type="transmembrane region" description="Helical" evidence="26">
    <location>
        <begin position="368"/>
        <end position="386"/>
    </location>
</feature>
<evidence type="ECO:0000256" key="20">
    <source>
        <dbReference type="ARBA" id="ARBA00051612"/>
    </source>
</evidence>
<reference evidence="28 29" key="1">
    <citation type="journal article" date="2019" name="Sci. Rep.">
        <title>Orb-weaving spider Araneus ventricosus genome elucidates the spidroin gene catalogue.</title>
        <authorList>
            <person name="Kono N."/>
            <person name="Nakamura H."/>
            <person name="Ohtoshi R."/>
            <person name="Moran D.A.P."/>
            <person name="Shinohara A."/>
            <person name="Yoshida Y."/>
            <person name="Fujiwara M."/>
            <person name="Mori M."/>
            <person name="Tomita M."/>
            <person name="Arakawa K."/>
        </authorList>
    </citation>
    <scope>NUCLEOTIDE SEQUENCE [LARGE SCALE GENOMIC DNA]</scope>
</reference>
<evidence type="ECO:0000256" key="10">
    <source>
        <dbReference type="ARBA" id="ARBA00023018"/>
    </source>
</evidence>
<evidence type="ECO:0000256" key="24">
    <source>
        <dbReference type="ARBA" id="ARBA00081195"/>
    </source>
</evidence>
<feature type="transmembrane region" description="Helical" evidence="26">
    <location>
        <begin position="162"/>
        <end position="185"/>
    </location>
</feature>
<evidence type="ECO:0000256" key="12">
    <source>
        <dbReference type="ARBA" id="ARBA00023180"/>
    </source>
</evidence>
<evidence type="ECO:0000256" key="17">
    <source>
        <dbReference type="ARBA" id="ARBA00050625"/>
    </source>
</evidence>
<dbReference type="EMBL" id="BGPR01005840">
    <property type="protein sequence ID" value="GBN13895.1"/>
    <property type="molecule type" value="Genomic_DNA"/>
</dbReference>
<evidence type="ECO:0000256" key="23">
    <source>
        <dbReference type="ARBA" id="ARBA00080244"/>
    </source>
</evidence>
<dbReference type="FunFam" id="1.20.1250.20:FF:000003">
    <property type="entry name" value="Solute carrier family 17 member 3"/>
    <property type="match status" value="1"/>
</dbReference>
<comment type="catalytic activity">
    <reaction evidence="19">
        <text>L-glutamate(out) = L-glutamate(in)</text>
        <dbReference type="Rhea" id="RHEA:66336"/>
        <dbReference type="ChEBI" id="CHEBI:29985"/>
    </reaction>
    <physiologicalReaction direction="left-to-right" evidence="19">
        <dbReference type="Rhea" id="RHEA:66337"/>
    </physiologicalReaction>
</comment>
<feature type="transmembrane region" description="Helical" evidence="26">
    <location>
        <begin position="35"/>
        <end position="63"/>
    </location>
</feature>
<sequence>MVFVSLKELQAMDSAEKMQRRVSEGPTGCYIPKRYILTLLGFLGMFNVYAMRVNLSVAIVAMVNDTGIQYDNETQQVAACPELLSYEPQKNADEYKGEQYNWDSKAQANILGSFFYGYFLTQIPGGILAEKFGAKWLFGGGILMTAVFSLLTPLAASLGTVFFITVRVLEGFGEGVTFPAINAAISHWSPKVERSRISTIIFTGCQIGNVVSMPISGWLCSTALLGGWPSVFYVFGTIGCIWFVFWCVFIHETPAQHPTISGEELLYIEQNKDEKPKEKLEIPWKDIFTSLPMWALIVSHFGHNFGFLILLTEMPTYLGGILHFNITANGFLSALPYIVQALSAWVVSYVVDGIRKSNKTDITTIRKISNSIGLFGPAACLVGITMCGCRPYLIVGLLSLALALNGFIYSGFNITHVDMSPDFAGTLYGITNAISNINGILGPFIVGLFMQNGVTVENWNAVFYITAAVYAVSAVFFDIFASAERQSWGPKSEKKYCLDEIKS</sequence>
<evidence type="ECO:0000313" key="28">
    <source>
        <dbReference type="EMBL" id="GBN13895.1"/>
    </source>
</evidence>
<evidence type="ECO:0000259" key="27">
    <source>
        <dbReference type="PROSITE" id="PS50850"/>
    </source>
</evidence>
<dbReference type="InterPro" id="IPR050382">
    <property type="entry name" value="MFS_Na/Anion_cotransporter"/>
</dbReference>
<evidence type="ECO:0000256" key="1">
    <source>
        <dbReference type="ARBA" id="ARBA00004432"/>
    </source>
</evidence>
<comment type="caution">
    <text evidence="28">The sequence shown here is derived from an EMBL/GenBank/DDBJ whole genome shotgun (WGS) entry which is preliminary data.</text>
</comment>
<feature type="transmembrane region" description="Helical" evidence="26">
    <location>
        <begin position="231"/>
        <end position="250"/>
    </location>
</feature>
<keyword evidence="14" id="KW-0968">Cytoplasmic vesicle</keyword>
<evidence type="ECO:0000256" key="22">
    <source>
        <dbReference type="ARBA" id="ARBA00069713"/>
    </source>
</evidence>
<dbReference type="GO" id="GO:0046942">
    <property type="term" value="P:carboxylic acid transport"/>
    <property type="evidence" value="ECO:0007669"/>
    <property type="project" value="UniProtKB-ARBA"/>
</dbReference>
<dbReference type="Gene3D" id="1.20.1250.20">
    <property type="entry name" value="MFS general substrate transporter like domains"/>
    <property type="match status" value="2"/>
</dbReference>
<dbReference type="Pfam" id="PF07690">
    <property type="entry name" value="MFS_1"/>
    <property type="match status" value="1"/>
</dbReference>
<comment type="catalytic activity">
    <reaction evidence="18">
        <text>N-acetyl-L-aspartyl-L-glutamate(out) = N-acetyl-L-aspartyl-L-glutamate(in)</text>
        <dbReference type="Rhea" id="RHEA:72599"/>
        <dbReference type="ChEBI" id="CHEBI:76931"/>
    </reaction>
    <physiologicalReaction direction="left-to-right" evidence="18">
        <dbReference type="Rhea" id="RHEA:72600"/>
    </physiologicalReaction>
</comment>
<dbReference type="InterPro" id="IPR020846">
    <property type="entry name" value="MFS_dom"/>
</dbReference>
<dbReference type="InterPro" id="IPR036259">
    <property type="entry name" value="MFS_trans_sf"/>
</dbReference>
<evidence type="ECO:0000256" key="16">
    <source>
        <dbReference type="ARBA" id="ARBA00050554"/>
    </source>
</evidence>
<comment type="function">
    <text evidence="21">Receptor for CM101, a polysaccharide produced by group B Streptococcus with antipathoangiogenic properties.</text>
</comment>
<protein>
    <recommendedName>
        <fullName evidence="22">Sialin</fullName>
    </recommendedName>
    <alternativeName>
        <fullName evidence="25">H(+)/nitrate cotransporter</fullName>
    </alternativeName>
    <alternativeName>
        <fullName evidence="23">H(+)/sialic acid cotransporter</fullName>
    </alternativeName>
    <alternativeName>
        <fullName evidence="24">Vesicular excitatory amino acid transporter</fullName>
    </alternativeName>
</protein>
<keyword evidence="13" id="KW-0458">Lysosome</keyword>
<evidence type="ECO:0000256" key="7">
    <source>
        <dbReference type="ARBA" id="ARBA00022692"/>
    </source>
</evidence>
<keyword evidence="8" id="KW-0769">Symport</keyword>
<comment type="catalytic activity">
    <reaction evidence="15">
        <text>2 nitrate(out) + H(+)(out) = 2 nitrate(in) + H(+)(in)</text>
        <dbReference type="Rhea" id="RHEA:71539"/>
        <dbReference type="ChEBI" id="CHEBI:15378"/>
        <dbReference type="ChEBI" id="CHEBI:17632"/>
    </reaction>
    <physiologicalReaction direction="left-to-right" evidence="15">
        <dbReference type="Rhea" id="RHEA:71540"/>
    </physiologicalReaction>
</comment>
<evidence type="ECO:0000256" key="8">
    <source>
        <dbReference type="ARBA" id="ARBA00022847"/>
    </source>
</evidence>
<comment type="catalytic activity">
    <reaction evidence="17">
        <text>N-acetylneuraminate(in) + H(+)(in) = N-acetylneuraminate(out) + H(+)(out)</text>
        <dbReference type="Rhea" id="RHEA:28987"/>
        <dbReference type="ChEBI" id="CHEBI:15378"/>
        <dbReference type="ChEBI" id="CHEBI:35418"/>
    </reaction>
    <physiologicalReaction direction="right-to-left" evidence="17">
        <dbReference type="Rhea" id="RHEA:28989"/>
    </physiologicalReaction>
</comment>
<evidence type="ECO:0000256" key="21">
    <source>
        <dbReference type="ARBA" id="ARBA00056891"/>
    </source>
</evidence>
<keyword evidence="10" id="KW-0770">Synapse</keyword>
<feature type="transmembrane region" description="Helical" evidence="26">
    <location>
        <begin position="461"/>
        <end position="481"/>
    </location>
</feature>
<comment type="subcellular location">
    <subcellularLocation>
        <location evidence="2">Basolateral cell membrane</location>
        <topology evidence="2">Multi-pass membrane protein</topology>
    </subcellularLocation>
    <subcellularLocation>
        <location evidence="3">Cytoplasmic vesicle</location>
        <location evidence="3">Secretory vesicle membrane</location>
        <topology evidence="3">Multi-pass membrane protein</topology>
    </subcellularLocation>
    <subcellularLocation>
        <location evidence="1">Cytoplasmic vesicle</location>
        <location evidence="1">Secretory vesicle</location>
        <location evidence="1">Synaptic vesicle membrane</location>
    </subcellularLocation>
    <subcellularLocation>
        <location evidence="4">Lysosome membrane</location>
    </subcellularLocation>
</comment>
<evidence type="ECO:0000256" key="6">
    <source>
        <dbReference type="ARBA" id="ARBA00022475"/>
    </source>
</evidence>
<feature type="transmembrane region" description="Helical" evidence="26">
    <location>
        <begin position="322"/>
        <end position="347"/>
    </location>
</feature>
<dbReference type="PANTHER" id="PTHR11662">
    <property type="entry name" value="SOLUTE CARRIER FAMILY 17"/>
    <property type="match status" value="1"/>
</dbReference>
<dbReference type="GO" id="GO:0030672">
    <property type="term" value="C:synaptic vesicle membrane"/>
    <property type="evidence" value="ECO:0007669"/>
    <property type="project" value="UniProtKB-SubCell"/>
</dbReference>
<dbReference type="GO" id="GO:0016323">
    <property type="term" value="C:basolateral plasma membrane"/>
    <property type="evidence" value="ECO:0007669"/>
    <property type="project" value="UniProtKB-SubCell"/>
</dbReference>
<dbReference type="CDD" id="cd17318">
    <property type="entry name" value="MFS_SLC17"/>
    <property type="match status" value="1"/>
</dbReference>
<dbReference type="SUPFAM" id="SSF103473">
    <property type="entry name" value="MFS general substrate transporter"/>
    <property type="match status" value="1"/>
</dbReference>
<evidence type="ECO:0000256" key="11">
    <source>
        <dbReference type="ARBA" id="ARBA00023136"/>
    </source>
</evidence>
<evidence type="ECO:0000256" key="5">
    <source>
        <dbReference type="ARBA" id="ARBA00022448"/>
    </source>
</evidence>
<dbReference type="PANTHER" id="PTHR11662:SF399">
    <property type="entry name" value="FI19708P1-RELATED"/>
    <property type="match status" value="1"/>
</dbReference>
<evidence type="ECO:0000256" key="3">
    <source>
        <dbReference type="ARBA" id="ARBA00004638"/>
    </source>
</evidence>
<feature type="transmembrane region" description="Helical" evidence="26">
    <location>
        <begin position="136"/>
        <end position="156"/>
    </location>
</feature>
<evidence type="ECO:0000256" key="18">
    <source>
        <dbReference type="ARBA" id="ARBA00051403"/>
    </source>
</evidence>
<evidence type="ECO:0000256" key="14">
    <source>
        <dbReference type="ARBA" id="ARBA00023329"/>
    </source>
</evidence>
<evidence type="ECO:0000256" key="2">
    <source>
        <dbReference type="ARBA" id="ARBA00004554"/>
    </source>
</evidence>
<dbReference type="InterPro" id="IPR011701">
    <property type="entry name" value="MFS"/>
</dbReference>
<feature type="transmembrane region" description="Helical" evidence="26">
    <location>
        <begin position="110"/>
        <end position="129"/>
    </location>
</feature>
<dbReference type="Proteomes" id="UP000499080">
    <property type="component" value="Unassembled WGS sequence"/>
</dbReference>
<evidence type="ECO:0000256" key="26">
    <source>
        <dbReference type="SAM" id="Phobius"/>
    </source>
</evidence>
<comment type="catalytic activity">
    <reaction evidence="16">
        <text>L-aspartate(out) = L-aspartate(in)</text>
        <dbReference type="Rhea" id="RHEA:66332"/>
        <dbReference type="ChEBI" id="CHEBI:29991"/>
    </reaction>
    <physiologicalReaction direction="left-to-right" evidence="16">
        <dbReference type="Rhea" id="RHEA:66333"/>
    </physiologicalReaction>
</comment>
<evidence type="ECO:0000256" key="13">
    <source>
        <dbReference type="ARBA" id="ARBA00023228"/>
    </source>
</evidence>
<evidence type="ECO:0000256" key="25">
    <source>
        <dbReference type="ARBA" id="ARBA00081925"/>
    </source>
</evidence>
<evidence type="ECO:0000256" key="4">
    <source>
        <dbReference type="ARBA" id="ARBA00004656"/>
    </source>
</evidence>
<comment type="catalytic activity">
    <reaction evidence="20">
        <text>D-glucuronate(out) + H(+)(out) = D-glucuronate(in) + H(+)(in)</text>
        <dbReference type="Rhea" id="RHEA:72591"/>
        <dbReference type="ChEBI" id="CHEBI:15378"/>
        <dbReference type="ChEBI" id="CHEBI:58720"/>
    </reaction>
    <physiologicalReaction direction="left-to-right" evidence="20">
        <dbReference type="Rhea" id="RHEA:72592"/>
    </physiologicalReaction>
</comment>
<keyword evidence="29" id="KW-1185">Reference proteome</keyword>